<name>A0A3E1Q7Y3_9FLAO</name>
<feature type="domain" description="PG-1098 ferredoxin-like" evidence="2">
    <location>
        <begin position="276"/>
        <end position="318"/>
    </location>
</feature>
<keyword evidence="4" id="KW-1185">Reference proteome</keyword>
<proteinExistence type="predicted"/>
<dbReference type="Gene3D" id="3.40.50.150">
    <property type="entry name" value="Vaccinia Virus protein VP39"/>
    <property type="match status" value="1"/>
</dbReference>
<dbReference type="Pfam" id="PF18096">
    <property type="entry name" value="Thump_like"/>
    <property type="match status" value="1"/>
</dbReference>
<reference evidence="3 4" key="1">
    <citation type="journal article" date="2007" name="Int. J. Syst. Evol. Microbiol.">
        <title>Marixanthomonas ophiurae gen. nov., sp. nov., a marine bacterium of the family Flavobacteriaceae isolated from a deep-sea brittle star.</title>
        <authorList>
            <person name="Romanenko L.A."/>
            <person name="Uchino M."/>
            <person name="Frolova G.M."/>
            <person name="Mikhailov V.V."/>
        </authorList>
    </citation>
    <scope>NUCLEOTIDE SEQUENCE [LARGE SCALE GENOMIC DNA]</scope>
    <source>
        <strain evidence="3 4">KMM 3046</strain>
    </source>
</reference>
<keyword evidence="3" id="KW-0808">Transferase</keyword>
<evidence type="ECO:0000259" key="2">
    <source>
        <dbReference type="Pfam" id="PF22013"/>
    </source>
</evidence>
<feature type="domain" description="THUMP-like" evidence="1">
    <location>
        <begin position="319"/>
        <end position="388"/>
    </location>
</feature>
<dbReference type="GO" id="GO:0008168">
    <property type="term" value="F:methyltransferase activity"/>
    <property type="evidence" value="ECO:0007669"/>
    <property type="project" value="UniProtKB-KW"/>
</dbReference>
<keyword evidence="3" id="KW-0489">Methyltransferase</keyword>
<protein>
    <submittedName>
        <fullName evidence="3">Class I SAM-dependent methyltransferase</fullName>
    </submittedName>
</protein>
<evidence type="ECO:0000313" key="4">
    <source>
        <dbReference type="Proteomes" id="UP000261082"/>
    </source>
</evidence>
<gene>
    <name evidence="3" type="ORF">DZ858_13510</name>
</gene>
<dbReference type="GO" id="GO:0032259">
    <property type="term" value="P:methylation"/>
    <property type="evidence" value="ECO:0007669"/>
    <property type="project" value="UniProtKB-KW"/>
</dbReference>
<evidence type="ECO:0000259" key="1">
    <source>
        <dbReference type="Pfam" id="PF18096"/>
    </source>
</evidence>
<dbReference type="Proteomes" id="UP000261082">
    <property type="component" value="Unassembled WGS sequence"/>
</dbReference>
<dbReference type="InterPro" id="IPR054168">
    <property type="entry name" value="PG_1098_Fer"/>
</dbReference>
<dbReference type="InterPro" id="IPR029063">
    <property type="entry name" value="SAM-dependent_MTases_sf"/>
</dbReference>
<comment type="caution">
    <text evidence="3">The sequence shown here is derived from an EMBL/GenBank/DDBJ whole genome shotgun (WGS) entry which is preliminary data.</text>
</comment>
<dbReference type="Gene3D" id="1.10.10.1110">
    <property type="entry name" value="Methyltransferase PG1098, N-terminal domain"/>
    <property type="match status" value="1"/>
</dbReference>
<accession>A0A3E1Q7Y3</accession>
<dbReference type="InterPro" id="IPR041497">
    <property type="entry name" value="Thump-like"/>
</dbReference>
<evidence type="ECO:0000313" key="3">
    <source>
        <dbReference type="EMBL" id="RFN58241.1"/>
    </source>
</evidence>
<dbReference type="SUPFAM" id="SSF53335">
    <property type="entry name" value="S-adenosyl-L-methionine-dependent methyltransferases"/>
    <property type="match status" value="1"/>
</dbReference>
<dbReference type="AlphaFoldDB" id="A0A3E1Q7Y3"/>
<organism evidence="3 4">
    <name type="scientific">Marixanthomonas ophiurae</name>
    <dbReference type="NCBI Taxonomy" id="387659"/>
    <lineage>
        <taxon>Bacteria</taxon>
        <taxon>Pseudomonadati</taxon>
        <taxon>Bacteroidota</taxon>
        <taxon>Flavobacteriia</taxon>
        <taxon>Flavobacteriales</taxon>
        <taxon>Flavobacteriaceae</taxon>
        <taxon>Marixanthomonas</taxon>
    </lineage>
</organism>
<dbReference type="OrthoDB" id="1000417at2"/>
<dbReference type="Pfam" id="PF22013">
    <property type="entry name" value="PG_1098_Fer"/>
    <property type="match status" value="1"/>
</dbReference>
<sequence>MTFNKNILNSKVQEFIKNFNKSISTLAFSGSPFEKVTVQELIQQIESRRKAEKKLATWFETEGIYYPKKLNLEQTSSEVTAQYKASLIEGKTLADLTGGFGVDSYYFSKQMKSVTHFEINESLSEIAEHNFKQLEATNIRCANKDGLKGIQENRYDTLYVDPSRRHETKGKVFFLADCEPNIPKHLSELLNVCNLLMVKTAPMLDISAGMEELSHVFQIHIVAVNNEVKELLWLLKKDYEGKTEIITKNCKKHSTETYSFNYEEIAEPFYDDPKRFIYEPNAAILKSGAFNSLSEDFKLKKLHKNTHLYTSEALRDFPGRRFMTEKILPYSKKELKKEEIKKANITTRNFQESVSAIRKKFNIKDGGDVYLFFTTINPSKKVVLICSKIKDSI</sequence>
<dbReference type="EMBL" id="QVID01000002">
    <property type="protein sequence ID" value="RFN58241.1"/>
    <property type="molecule type" value="Genomic_DNA"/>
</dbReference>